<feature type="compositionally biased region" description="Pro residues" evidence="1">
    <location>
        <begin position="104"/>
        <end position="122"/>
    </location>
</feature>
<keyword evidence="2" id="KW-0472">Membrane</keyword>
<dbReference type="PANTHER" id="PTHR33604">
    <property type="entry name" value="OSJNBA0004B13.7 PROTEIN"/>
    <property type="match status" value="1"/>
</dbReference>
<accession>A0AA39GP34</accession>
<organism evidence="3 4">
    <name type="scientific">Sarocladium strictum</name>
    <name type="common">Black bundle disease fungus</name>
    <name type="synonym">Acremonium strictum</name>
    <dbReference type="NCBI Taxonomy" id="5046"/>
    <lineage>
        <taxon>Eukaryota</taxon>
        <taxon>Fungi</taxon>
        <taxon>Dikarya</taxon>
        <taxon>Ascomycota</taxon>
        <taxon>Pezizomycotina</taxon>
        <taxon>Sordariomycetes</taxon>
        <taxon>Hypocreomycetidae</taxon>
        <taxon>Hypocreales</taxon>
        <taxon>Sarocladiaceae</taxon>
        <taxon>Sarocladium</taxon>
    </lineage>
</organism>
<keyword evidence="2" id="KW-1133">Transmembrane helix</keyword>
<feature type="region of interest" description="Disordered" evidence="1">
    <location>
        <begin position="23"/>
        <end position="46"/>
    </location>
</feature>
<evidence type="ECO:0000256" key="2">
    <source>
        <dbReference type="SAM" id="Phobius"/>
    </source>
</evidence>
<reference evidence="3" key="1">
    <citation type="submission" date="2022-10" db="EMBL/GenBank/DDBJ databases">
        <title>Determination and structural analysis of whole genome sequence of Sarocladium strictum F4-1.</title>
        <authorList>
            <person name="Hu L."/>
            <person name="Jiang Y."/>
        </authorList>
    </citation>
    <scope>NUCLEOTIDE SEQUENCE</scope>
    <source>
        <strain evidence="3">F4-1</strain>
    </source>
</reference>
<name>A0AA39GP34_SARSR</name>
<keyword evidence="4" id="KW-1185">Reference proteome</keyword>
<sequence length="705" mass="78479">MSGGRSKGLSRFWLDDEEKAKKDDDLNAHGHGHKRPHAMSLPRVAQPGSWQAAAPRAPRRSLILRLLVYVCIMFLIMVFLIRAFGASSNARYLGDSRSHERPPVHPPLPPSRHAPPAQPPVQVPNKGFNDISKAKDLSGSGRHYNAPIRFPNLAGSLQAIGSTGGAEPINRNVLFAAASLRSISTLLPLACRMAAKKTNYVHFAFMHNSDVPVPELLRLNGIDEDECPLIYHDARPDEPAKSTDFRMGMASSRAMYHIAVYMHPQALFIDSTAAEASWFLAGVRDQLRSHNIALIELPDRPHLRMGWVAELDSASLAEWNRLTVDIIVNAPSSGSESIKRLLTSLSRADLSSVAVPHLTIELPAVIDQTLEEYLETFSWPSGPRTTSQPSLLTLRRRVPRMKLNPEESAARFLESFWPANPTSNHVLVLSPNVEISPHFFHYVKYALLRYRHDAGAMKAGWEHRLFGIGFGRPQTLLDGKAQFVPPPSLGNEPTINTPFLWQAPNSDAMLIVGKKWQEMHTYVSLVLARQIAAGETPAFLAKKEVGENQPAWLEYMLQVSRLRGYFTLYPSPDIANAILGAHKELYHIPEEYQKDVGSKSDSKKGDDHTKMSYRTTQYAETFDPWSAADLTTLLPNSGQLQPLGLMPMLKWDGTVTKIEQLTKAADDYAKAFRKDVGGCTGEDLERMPEWSAADLFCEAKEEKKG</sequence>
<evidence type="ECO:0000313" key="4">
    <source>
        <dbReference type="Proteomes" id="UP001175261"/>
    </source>
</evidence>
<protein>
    <recommendedName>
        <fullName evidence="5">Glycosyltransferase 2</fullName>
    </recommendedName>
</protein>
<feature type="transmembrane region" description="Helical" evidence="2">
    <location>
        <begin position="66"/>
        <end position="85"/>
    </location>
</feature>
<dbReference type="EMBL" id="JAPDFR010000001">
    <property type="protein sequence ID" value="KAK0390955.1"/>
    <property type="molecule type" value="Genomic_DNA"/>
</dbReference>
<evidence type="ECO:0000313" key="3">
    <source>
        <dbReference type="EMBL" id="KAK0390955.1"/>
    </source>
</evidence>
<dbReference type="AlphaFoldDB" id="A0AA39GP34"/>
<feature type="region of interest" description="Disordered" evidence="1">
    <location>
        <begin position="93"/>
        <end position="134"/>
    </location>
</feature>
<evidence type="ECO:0000256" key="1">
    <source>
        <dbReference type="SAM" id="MobiDB-lite"/>
    </source>
</evidence>
<dbReference type="PANTHER" id="PTHR33604:SF3">
    <property type="entry name" value="OSJNBA0004B13.7 PROTEIN"/>
    <property type="match status" value="1"/>
</dbReference>
<keyword evidence="2" id="KW-0812">Transmembrane</keyword>
<gene>
    <name evidence="3" type="ORF">NLU13_0458</name>
</gene>
<feature type="compositionally biased region" description="Basic and acidic residues" evidence="1">
    <location>
        <begin position="94"/>
        <end position="103"/>
    </location>
</feature>
<dbReference type="Proteomes" id="UP001175261">
    <property type="component" value="Unassembled WGS sequence"/>
</dbReference>
<proteinExistence type="predicted"/>
<evidence type="ECO:0008006" key="5">
    <source>
        <dbReference type="Google" id="ProtNLM"/>
    </source>
</evidence>
<comment type="caution">
    <text evidence="3">The sequence shown here is derived from an EMBL/GenBank/DDBJ whole genome shotgun (WGS) entry which is preliminary data.</text>
</comment>